<dbReference type="Gene3D" id="3.40.1580.10">
    <property type="entry name" value="SMI1/KNR4-like"/>
    <property type="match status" value="1"/>
</dbReference>
<dbReference type="InterPro" id="IPR037883">
    <property type="entry name" value="Knr4/Smi1-like_sf"/>
</dbReference>
<dbReference type="SMART" id="SM00860">
    <property type="entry name" value="SMI1_KNR4"/>
    <property type="match status" value="1"/>
</dbReference>
<dbReference type="Pfam" id="PF09346">
    <property type="entry name" value="SMI1_KNR4"/>
    <property type="match status" value="1"/>
</dbReference>
<dbReference type="Proteomes" id="UP000199001">
    <property type="component" value="Unassembled WGS sequence"/>
</dbReference>
<dbReference type="EMBL" id="FMHZ01000002">
    <property type="protein sequence ID" value="SCL44153.1"/>
    <property type="molecule type" value="Genomic_DNA"/>
</dbReference>
<feature type="domain" description="Knr4/Smi1-like" evidence="1">
    <location>
        <begin position="42"/>
        <end position="215"/>
    </location>
</feature>
<dbReference type="SUPFAM" id="SSF160631">
    <property type="entry name" value="SMI1/KNR4-like"/>
    <property type="match status" value="1"/>
</dbReference>
<dbReference type="AlphaFoldDB" id="A0A1C6TR73"/>
<proteinExistence type="predicted"/>
<keyword evidence="3" id="KW-1185">Reference proteome</keyword>
<sequence>MVPAVTHTDWSDVRERLARLSAHPDAGRVFGAKAHRWTLEPALSAGELAELEGELRVELPEEYRSFLLTAGRGGAGPAYGLFPLRRVDERWAWEGDGAELTDRDTLHQPFPHTRAFNPAGALPEPPDEDDYDTVEAFNEAEDAYWQLHDRVVCVPDHSIGLLYLCHLGCALREALVVTGPARGQMWADDTAEGTGFRPLRDSDGTRLGFARWYRRWLDEADATLA</sequence>
<evidence type="ECO:0000313" key="3">
    <source>
        <dbReference type="Proteomes" id="UP000199001"/>
    </source>
</evidence>
<organism evidence="2 3">
    <name type="scientific">Micromonospora citrea</name>
    <dbReference type="NCBI Taxonomy" id="47855"/>
    <lineage>
        <taxon>Bacteria</taxon>
        <taxon>Bacillati</taxon>
        <taxon>Actinomycetota</taxon>
        <taxon>Actinomycetes</taxon>
        <taxon>Micromonosporales</taxon>
        <taxon>Micromonosporaceae</taxon>
        <taxon>Micromonospora</taxon>
    </lineage>
</organism>
<evidence type="ECO:0000259" key="1">
    <source>
        <dbReference type="SMART" id="SM00860"/>
    </source>
</evidence>
<evidence type="ECO:0000313" key="2">
    <source>
        <dbReference type="EMBL" id="SCL44153.1"/>
    </source>
</evidence>
<protein>
    <submittedName>
        <fullName evidence="2">SMI1 / KNR4 family (SUKH-1)</fullName>
    </submittedName>
</protein>
<accession>A0A1C6TR73</accession>
<dbReference type="InterPro" id="IPR018958">
    <property type="entry name" value="Knr4/Smi1-like_dom"/>
</dbReference>
<gene>
    <name evidence="2" type="ORF">GA0070606_0162</name>
</gene>
<reference evidence="3" key="1">
    <citation type="submission" date="2016-06" db="EMBL/GenBank/DDBJ databases">
        <authorList>
            <person name="Varghese N."/>
            <person name="Submissions Spin"/>
        </authorList>
    </citation>
    <scope>NUCLEOTIDE SEQUENCE [LARGE SCALE GENOMIC DNA]</scope>
    <source>
        <strain evidence="3">DSM 43903</strain>
    </source>
</reference>
<dbReference type="STRING" id="47855.GA0070606_0162"/>
<name>A0A1C6TR73_9ACTN</name>